<feature type="transmembrane region" description="Helical" evidence="8">
    <location>
        <begin position="6"/>
        <end position="24"/>
    </location>
</feature>
<evidence type="ECO:0000256" key="3">
    <source>
        <dbReference type="ARBA" id="ARBA00020150"/>
    </source>
</evidence>
<sequence>MNKKQLFGMIMGIGVLVASFLLPIPAGLTDIGLVTIGLLIFFLIMLITEALPVGVICFLCLALLPVLGITKNLATGLVGFSNTMLFFVLASFGLAEAVISTPIVQRVLHLLLEKFGKNVKTCILAIMVTGGLVSSIVTDVPTVVVFMGIGASFLKLYKNEADRQKTARPLMIGIPVAIMLGGVMTPAGSGINILTIGLLQNLAGVQITFIQWMVCAIPIVVLMLPLSWFVLMKIYPPAEIDQEEIQNYLATIEVKEKISKTEWKVITIASGMLFFWILSSFVPGIEVTVVALLGCSLFFLPGIEILTWDRYIKAVSWTSFILIGTVLCIANTIVVNGVSEWFVTHVLPTSLSISTMEGVFFVAAMSFIIMLVVPVAPALIGVLTPVIVSLAATTGIHPALLIITLGLCAGNCYLFPIDTIPLITYTAGYYKMTDMPKATVWLQLAFIALCALWIPIGGTIVGLA</sequence>
<dbReference type="EMBL" id="CP087994">
    <property type="protein sequence ID" value="UYO61585.1"/>
    <property type="molecule type" value="Genomic_DNA"/>
</dbReference>
<evidence type="ECO:0000256" key="2">
    <source>
        <dbReference type="ARBA" id="ARBA00006772"/>
    </source>
</evidence>
<feature type="transmembrane region" description="Helical" evidence="8">
    <location>
        <begin position="320"/>
        <end position="339"/>
    </location>
</feature>
<keyword evidence="4 8" id="KW-0812">Transmembrane</keyword>
<comment type="similarity">
    <text evidence="2">Belongs to the SLC13A/DASS transporter (TC 2.A.47) family. NADC subfamily.</text>
</comment>
<keyword evidence="6 8" id="KW-0472">Membrane</keyword>
<keyword evidence="10" id="KW-1185">Reference proteome</keyword>
<feature type="transmembrane region" description="Helical" evidence="8">
    <location>
        <begin position="359"/>
        <end position="392"/>
    </location>
</feature>
<feature type="transmembrane region" description="Helical" evidence="8">
    <location>
        <begin position="399"/>
        <end position="420"/>
    </location>
</feature>
<dbReference type="Pfam" id="PF00939">
    <property type="entry name" value="Na_sulph_symp"/>
    <property type="match status" value="1"/>
</dbReference>
<dbReference type="PANTHER" id="PTHR10283:SF82">
    <property type="entry name" value="SOLUTE CARRIER FAMILY 13 MEMBER 2"/>
    <property type="match status" value="1"/>
</dbReference>
<evidence type="ECO:0000256" key="8">
    <source>
        <dbReference type="SAM" id="Phobius"/>
    </source>
</evidence>
<evidence type="ECO:0000256" key="7">
    <source>
        <dbReference type="ARBA" id="ARBA00031174"/>
    </source>
</evidence>
<name>A0ABY6HAS9_9FIRM</name>
<dbReference type="RefSeq" id="WP_228883048.1">
    <property type="nucleotide sequence ID" value="NZ_CABIIK010000056.1"/>
</dbReference>
<gene>
    <name evidence="9" type="ORF">LNN31_12420</name>
</gene>
<evidence type="ECO:0000313" key="10">
    <source>
        <dbReference type="Proteomes" id="UP001163550"/>
    </source>
</evidence>
<evidence type="ECO:0000256" key="6">
    <source>
        <dbReference type="ARBA" id="ARBA00023136"/>
    </source>
</evidence>
<protein>
    <recommendedName>
        <fullName evidence="3">Sodium-dependent dicarboxylate transporter SdcS</fullName>
    </recommendedName>
    <alternativeName>
        <fullName evidence="7">Na(+)/dicarboxylate symporter</fullName>
    </alternativeName>
</protein>
<organism evidence="9 10">
    <name type="scientific">Acetobacterium wieringae</name>
    <dbReference type="NCBI Taxonomy" id="52694"/>
    <lineage>
        <taxon>Bacteria</taxon>
        <taxon>Bacillati</taxon>
        <taxon>Bacillota</taxon>
        <taxon>Clostridia</taxon>
        <taxon>Eubacteriales</taxon>
        <taxon>Eubacteriaceae</taxon>
        <taxon>Acetobacterium</taxon>
    </lineage>
</organism>
<proteinExistence type="inferred from homology"/>
<feature type="transmembrane region" description="Helical" evidence="8">
    <location>
        <begin position="440"/>
        <end position="463"/>
    </location>
</feature>
<keyword evidence="5 8" id="KW-1133">Transmembrane helix</keyword>
<evidence type="ECO:0000256" key="1">
    <source>
        <dbReference type="ARBA" id="ARBA00004141"/>
    </source>
</evidence>
<accession>A0ABY6HAS9</accession>
<dbReference type="PANTHER" id="PTHR10283">
    <property type="entry name" value="SOLUTE CARRIER FAMILY 13 MEMBER"/>
    <property type="match status" value="1"/>
</dbReference>
<evidence type="ECO:0000256" key="5">
    <source>
        <dbReference type="ARBA" id="ARBA00022989"/>
    </source>
</evidence>
<evidence type="ECO:0000313" key="9">
    <source>
        <dbReference type="EMBL" id="UYO61585.1"/>
    </source>
</evidence>
<feature type="transmembrane region" description="Helical" evidence="8">
    <location>
        <begin position="123"/>
        <end position="149"/>
    </location>
</feature>
<reference evidence="9" key="1">
    <citation type="submission" date="2021-11" db="EMBL/GenBank/DDBJ databases">
        <title>Isoprene-degrading acetogen.</title>
        <authorList>
            <person name="Yang Y."/>
            <person name="Jin H."/>
            <person name="Yan J."/>
        </authorList>
    </citation>
    <scope>NUCLEOTIDE SEQUENCE</scope>
    <source>
        <strain evidence="9">Berkeley</strain>
    </source>
</reference>
<comment type="subcellular location">
    <subcellularLocation>
        <location evidence="1">Membrane</location>
        <topology evidence="1">Multi-pass membrane protein</topology>
    </subcellularLocation>
</comment>
<evidence type="ECO:0000256" key="4">
    <source>
        <dbReference type="ARBA" id="ARBA00022692"/>
    </source>
</evidence>
<feature type="transmembrane region" description="Helical" evidence="8">
    <location>
        <begin position="209"/>
        <end position="231"/>
    </location>
</feature>
<dbReference type="InterPro" id="IPR001898">
    <property type="entry name" value="SLC13A/DASS"/>
</dbReference>
<dbReference type="Proteomes" id="UP001163550">
    <property type="component" value="Chromosome"/>
</dbReference>
<feature type="transmembrane region" description="Helical" evidence="8">
    <location>
        <begin position="170"/>
        <end position="197"/>
    </location>
</feature>